<gene>
    <name evidence="2" type="ORF">C8R41DRAFT_312108</name>
</gene>
<feature type="compositionally biased region" description="Low complexity" evidence="1">
    <location>
        <begin position="105"/>
        <end position="120"/>
    </location>
</feature>
<evidence type="ECO:0000313" key="2">
    <source>
        <dbReference type="EMBL" id="KAJ4494307.1"/>
    </source>
</evidence>
<evidence type="ECO:0000256" key="1">
    <source>
        <dbReference type="SAM" id="MobiDB-lite"/>
    </source>
</evidence>
<dbReference type="SUPFAM" id="SSF52113">
    <property type="entry name" value="BRCT domain"/>
    <property type="match status" value="1"/>
</dbReference>
<proteinExistence type="predicted"/>
<evidence type="ECO:0008006" key="4">
    <source>
        <dbReference type="Google" id="ProtNLM"/>
    </source>
</evidence>
<feature type="region of interest" description="Disordered" evidence="1">
    <location>
        <begin position="105"/>
        <end position="124"/>
    </location>
</feature>
<accession>A0ABQ8VH90</accession>
<evidence type="ECO:0000313" key="3">
    <source>
        <dbReference type="Proteomes" id="UP001150217"/>
    </source>
</evidence>
<keyword evidence="3" id="KW-1185">Reference proteome</keyword>
<dbReference type="EMBL" id="JANVFT010000033">
    <property type="protein sequence ID" value="KAJ4494307.1"/>
    <property type="molecule type" value="Genomic_DNA"/>
</dbReference>
<sequence length="219" mass="24810">MLFTGLKGCFSPLISASILSDWVRNGGSIMRSEREFYNTSCFFCAGVDDPWVKGLSEKSVTVLHASWVSRCVEKQFSMPISLFVLDEYFNSNQIGLPSSPNLHHSSSWTDASSSHSASTTLEPSEPVLPLKRRFHDMNSPNQENDYSPARTRPKKRQRILHTSDVNDPDNDFAELPTVSIRNLRPLANSVSKNHFLPIYLLVLVYPFRLSRFNRSLVLT</sequence>
<dbReference type="InterPro" id="IPR036420">
    <property type="entry name" value="BRCT_dom_sf"/>
</dbReference>
<name>A0ABQ8VH90_9AGAR</name>
<organism evidence="2 3">
    <name type="scientific">Lentinula lateritia</name>
    <dbReference type="NCBI Taxonomy" id="40482"/>
    <lineage>
        <taxon>Eukaryota</taxon>
        <taxon>Fungi</taxon>
        <taxon>Dikarya</taxon>
        <taxon>Basidiomycota</taxon>
        <taxon>Agaricomycotina</taxon>
        <taxon>Agaricomycetes</taxon>
        <taxon>Agaricomycetidae</taxon>
        <taxon>Agaricales</taxon>
        <taxon>Marasmiineae</taxon>
        <taxon>Omphalotaceae</taxon>
        <taxon>Lentinula</taxon>
    </lineage>
</organism>
<comment type="caution">
    <text evidence="2">The sequence shown here is derived from an EMBL/GenBank/DDBJ whole genome shotgun (WGS) entry which is preliminary data.</text>
</comment>
<feature type="region of interest" description="Disordered" evidence="1">
    <location>
        <begin position="133"/>
        <end position="166"/>
    </location>
</feature>
<dbReference type="Proteomes" id="UP001150217">
    <property type="component" value="Unassembled WGS sequence"/>
</dbReference>
<protein>
    <recommendedName>
        <fullName evidence="4">BRCT domain-containing protein</fullName>
    </recommendedName>
</protein>
<reference evidence="2" key="1">
    <citation type="submission" date="2022-08" db="EMBL/GenBank/DDBJ databases">
        <title>A Global Phylogenomic Analysis of the Shiitake Genus Lentinula.</title>
        <authorList>
            <consortium name="DOE Joint Genome Institute"/>
            <person name="Sierra-Patev S."/>
            <person name="Min B."/>
            <person name="Naranjo-Ortiz M."/>
            <person name="Looney B."/>
            <person name="Konkel Z."/>
            <person name="Slot J.C."/>
            <person name="Sakamoto Y."/>
            <person name="Steenwyk J.L."/>
            <person name="Rokas A."/>
            <person name="Carro J."/>
            <person name="Camarero S."/>
            <person name="Ferreira P."/>
            <person name="Molpeceres G."/>
            <person name="Ruiz-Duenas F.J."/>
            <person name="Serrano A."/>
            <person name="Henrissat B."/>
            <person name="Drula E."/>
            <person name="Hughes K.W."/>
            <person name="Mata J.L."/>
            <person name="Ishikawa N.K."/>
            <person name="Vargas-Isla R."/>
            <person name="Ushijima S."/>
            <person name="Smith C.A."/>
            <person name="Ahrendt S."/>
            <person name="Andreopoulos W."/>
            <person name="He G."/>
            <person name="Labutti K."/>
            <person name="Lipzen A."/>
            <person name="Ng V."/>
            <person name="Riley R."/>
            <person name="Sandor L."/>
            <person name="Barry K."/>
            <person name="Martinez A.T."/>
            <person name="Xiao Y."/>
            <person name="Gibbons J.G."/>
            <person name="Terashima K."/>
            <person name="Grigoriev I.V."/>
            <person name="Hibbett D.S."/>
        </authorList>
    </citation>
    <scope>NUCLEOTIDE SEQUENCE</scope>
    <source>
        <strain evidence="2">RHP3577 ss4</strain>
    </source>
</reference>